<feature type="non-terminal residue" evidence="1">
    <location>
        <position position="1"/>
    </location>
</feature>
<accession>A0A2T2N1J2</accession>
<dbReference type="AlphaFoldDB" id="A0A2T2N1J2"/>
<dbReference type="Gene3D" id="2.120.10.30">
    <property type="entry name" value="TolB, C-terminal domain"/>
    <property type="match status" value="1"/>
</dbReference>
<dbReference type="SUPFAM" id="SSF63829">
    <property type="entry name" value="Calcium-dependent phosphotriesterase"/>
    <property type="match status" value="1"/>
</dbReference>
<protein>
    <recommendedName>
        <fullName evidence="3">SMP-30/Gluconolactonase/LRE-like region domain-containing protein</fullName>
    </recommendedName>
</protein>
<name>A0A2T2N1J2_CORCC</name>
<dbReference type="OrthoDB" id="9977941at2759"/>
<dbReference type="EMBL" id="KZ678157">
    <property type="protein sequence ID" value="PSN59311.1"/>
    <property type="molecule type" value="Genomic_DNA"/>
</dbReference>
<sequence length="307" mass="32389">LTVVEHVKDVASFENLAVRSNGNILLTSLNSPSLYQISPNKTLPPISVATIPGLTGLLGIAELEKDIFYVVASNFTPPNVVTADGTNEIWKVDLRSSANLDPNEQYWAYHQGPRISLIARIPSAGLLNGLCRLSPQDTATLLVADSLAGTVVKVDTKTGRSSIILQDELMTSTSTGFQLGINGLHALGDRLFFTNYNRGLFASIPINTSSGLATGPVDIIVNGTAGDDFVLSSDGKQAWIAMNGINTLMEIDVAKKTSRVVANSTLLTSSTAVSLGRTGVDRKNLYVTCSAAVGNSTVGSVVRADLP</sequence>
<evidence type="ECO:0008006" key="3">
    <source>
        <dbReference type="Google" id="ProtNLM"/>
    </source>
</evidence>
<dbReference type="InterPro" id="IPR011042">
    <property type="entry name" value="6-blade_b-propeller_TolB-like"/>
</dbReference>
<dbReference type="PANTHER" id="PTHR42060:SF1">
    <property type="entry name" value="NHL REPEAT-CONTAINING PROTEIN"/>
    <property type="match status" value="1"/>
</dbReference>
<keyword evidence="2" id="KW-1185">Reference proteome</keyword>
<dbReference type="Proteomes" id="UP000240883">
    <property type="component" value="Unassembled WGS sequence"/>
</dbReference>
<evidence type="ECO:0000313" key="2">
    <source>
        <dbReference type="Proteomes" id="UP000240883"/>
    </source>
</evidence>
<proteinExistence type="predicted"/>
<dbReference type="PANTHER" id="PTHR42060">
    <property type="entry name" value="NHL REPEAT-CONTAINING PROTEIN-RELATED"/>
    <property type="match status" value="1"/>
</dbReference>
<dbReference type="InterPro" id="IPR052998">
    <property type="entry name" value="Hetero-Diels-Alderase-like"/>
</dbReference>
<reference evidence="1 2" key="1">
    <citation type="journal article" date="2018" name="Front. Microbiol.">
        <title>Genome-Wide Analysis of Corynespora cassiicola Leaf Fall Disease Putative Effectors.</title>
        <authorList>
            <person name="Lopez D."/>
            <person name="Ribeiro S."/>
            <person name="Label P."/>
            <person name="Fumanal B."/>
            <person name="Venisse J.S."/>
            <person name="Kohler A."/>
            <person name="de Oliveira R.R."/>
            <person name="Labutti K."/>
            <person name="Lipzen A."/>
            <person name="Lail K."/>
            <person name="Bauer D."/>
            <person name="Ohm R.A."/>
            <person name="Barry K.W."/>
            <person name="Spatafora J."/>
            <person name="Grigoriev I.V."/>
            <person name="Martin F.M."/>
            <person name="Pujade-Renaud V."/>
        </authorList>
    </citation>
    <scope>NUCLEOTIDE SEQUENCE [LARGE SCALE GENOMIC DNA]</scope>
    <source>
        <strain evidence="1 2">Philippines</strain>
    </source>
</reference>
<organism evidence="1 2">
    <name type="scientific">Corynespora cassiicola Philippines</name>
    <dbReference type="NCBI Taxonomy" id="1448308"/>
    <lineage>
        <taxon>Eukaryota</taxon>
        <taxon>Fungi</taxon>
        <taxon>Dikarya</taxon>
        <taxon>Ascomycota</taxon>
        <taxon>Pezizomycotina</taxon>
        <taxon>Dothideomycetes</taxon>
        <taxon>Pleosporomycetidae</taxon>
        <taxon>Pleosporales</taxon>
        <taxon>Corynesporascaceae</taxon>
        <taxon>Corynespora</taxon>
    </lineage>
</organism>
<gene>
    <name evidence="1" type="ORF">BS50DRAFT_474325</name>
</gene>
<evidence type="ECO:0000313" key="1">
    <source>
        <dbReference type="EMBL" id="PSN59311.1"/>
    </source>
</evidence>
<feature type="non-terminal residue" evidence="1">
    <location>
        <position position="307"/>
    </location>
</feature>